<accession>A0ABS3HMS4</accession>
<organism evidence="7 8">
    <name type="scientific">Candidatus Enterococcus murrayae</name>
    <dbReference type="NCBI Taxonomy" id="2815321"/>
    <lineage>
        <taxon>Bacteria</taxon>
        <taxon>Bacillati</taxon>
        <taxon>Bacillota</taxon>
        <taxon>Bacilli</taxon>
        <taxon>Lactobacillales</taxon>
        <taxon>Enterococcaceae</taxon>
        <taxon>Enterococcus</taxon>
    </lineage>
</organism>
<proteinExistence type="inferred from homology"/>
<dbReference type="InterPro" id="IPR029753">
    <property type="entry name" value="D-isomer_DH_CS"/>
</dbReference>
<evidence type="ECO:0000256" key="1">
    <source>
        <dbReference type="ARBA" id="ARBA00005854"/>
    </source>
</evidence>
<evidence type="ECO:0000256" key="2">
    <source>
        <dbReference type="ARBA" id="ARBA00023002"/>
    </source>
</evidence>
<feature type="domain" description="D-isomer specific 2-hydroxyacid dehydrogenase NAD-binding" evidence="6">
    <location>
        <begin position="110"/>
        <end position="289"/>
    </location>
</feature>
<keyword evidence="3" id="KW-0520">NAD</keyword>
<dbReference type="Pfam" id="PF02826">
    <property type="entry name" value="2-Hacid_dh_C"/>
    <property type="match status" value="1"/>
</dbReference>
<dbReference type="InterPro" id="IPR006139">
    <property type="entry name" value="D-isomer_2_OHA_DH_cat_dom"/>
</dbReference>
<comment type="similarity">
    <text evidence="1 4">Belongs to the D-isomer specific 2-hydroxyacid dehydrogenase family.</text>
</comment>
<dbReference type="Gene3D" id="3.40.50.720">
    <property type="entry name" value="NAD(P)-binding Rossmann-like Domain"/>
    <property type="match status" value="2"/>
</dbReference>
<dbReference type="InterPro" id="IPR036291">
    <property type="entry name" value="NAD(P)-bd_dom_sf"/>
</dbReference>
<comment type="caution">
    <text evidence="7">The sequence shown here is derived from an EMBL/GenBank/DDBJ whole genome shotgun (WGS) entry which is preliminary data.</text>
</comment>
<protein>
    <submittedName>
        <fullName evidence="7">D-2-hydroxyacid dehydrogenase</fullName>
    </submittedName>
</protein>
<name>A0ABS3HMS4_9ENTE</name>
<dbReference type="RefSeq" id="WP_207110476.1">
    <property type="nucleotide sequence ID" value="NZ_JAFLVR010000072.1"/>
</dbReference>
<dbReference type="PROSITE" id="PS00670">
    <property type="entry name" value="D_2_HYDROXYACID_DH_2"/>
    <property type="match status" value="1"/>
</dbReference>
<feature type="domain" description="D-isomer specific 2-hydroxyacid dehydrogenase catalytic" evidence="5">
    <location>
        <begin position="20"/>
        <end position="320"/>
    </location>
</feature>
<keyword evidence="2 4" id="KW-0560">Oxidoreductase</keyword>
<evidence type="ECO:0000259" key="6">
    <source>
        <dbReference type="Pfam" id="PF02826"/>
    </source>
</evidence>
<keyword evidence="8" id="KW-1185">Reference proteome</keyword>
<gene>
    <name evidence="7" type="ORF">JZO85_21010</name>
</gene>
<evidence type="ECO:0000259" key="5">
    <source>
        <dbReference type="Pfam" id="PF00389"/>
    </source>
</evidence>
<sequence length="323" mass="35790">MKIVVLDGRALNPGDLSWQGFEEYGEVVVYDRTSYTDKQEIIERIGNAEAILTNKTPIDEAVLAAVPQLKYIGVVATGYNVVDTEAARKRGIPVTNIPAYGTDAVAQSTFALLLEIANQVGLHNQSVHQGEWQKSIDFTYWKSPLMELRGKTLGLIGFGEIAQAVAKIAHAFNMNVIYWNHRPKESQAEWLRQVSLEELYQQADIISLHVPQTSETEKMINQDAIQQMKDGVILLNTARGGLLDEEAVAKALDEEKIYAAGVDVVSKEPMTEDNPLLKAKNCFITPHIAWAPLETRTRLMGIAVDNFAAFLAGKEKNVVNKRG</sequence>
<dbReference type="InterPro" id="IPR006140">
    <property type="entry name" value="D-isomer_DH_NAD-bd"/>
</dbReference>
<evidence type="ECO:0000256" key="4">
    <source>
        <dbReference type="RuleBase" id="RU003719"/>
    </source>
</evidence>
<dbReference type="SUPFAM" id="SSF52283">
    <property type="entry name" value="Formate/glycerate dehydrogenase catalytic domain-like"/>
    <property type="match status" value="1"/>
</dbReference>
<dbReference type="PROSITE" id="PS00671">
    <property type="entry name" value="D_2_HYDROXYACID_DH_3"/>
    <property type="match status" value="1"/>
</dbReference>
<dbReference type="Pfam" id="PF00389">
    <property type="entry name" value="2-Hacid_dh"/>
    <property type="match status" value="1"/>
</dbReference>
<dbReference type="InterPro" id="IPR050418">
    <property type="entry name" value="D-iso_2-hydroxyacid_DH_PdxB"/>
</dbReference>
<dbReference type="SUPFAM" id="SSF51735">
    <property type="entry name" value="NAD(P)-binding Rossmann-fold domains"/>
    <property type="match status" value="1"/>
</dbReference>
<dbReference type="PANTHER" id="PTHR43761:SF1">
    <property type="entry name" value="D-ISOMER SPECIFIC 2-HYDROXYACID DEHYDROGENASE CATALYTIC DOMAIN-CONTAINING PROTEIN-RELATED"/>
    <property type="match status" value="1"/>
</dbReference>
<dbReference type="CDD" id="cd12162">
    <property type="entry name" value="2-Hacid_dh_4"/>
    <property type="match status" value="1"/>
</dbReference>
<reference evidence="7 8" key="1">
    <citation type="submission" date="2021-03" db="EMBL/GenBank/DDBJ databases">
        <title>Enterococcal diversity collection.</title>
        <authorList>
            <person name="Gilmore M.S."/>
            <person name="Schwartzman J."/>
            <person name="Van Tyne D."/>
            <person name="Martin M."/>
            <person name="Earl A.M."/>
            <person name="Manson A.L."/>
            <person name="Straub T."/>
            <person name="Salamzade R."/>
            <person name="Saavedra J."/>
            <person name="Lebreton F."/>
            <person name="Prichula J."/>
            <person name="Schaufler K."/>
            <person name="Gaca A."/>
            <person name="Sgardioli B."/>
            <person name="Wagenaar J."/>
            <person name="Strong T."/>
        </authorList>
    </citation>
    <scope>NUCLEOTIDE SEQUENCE [LARGE SCALE GENOMIC DNA]</scope>
    <source>
        <strain evidence="7 8">MJM16</strain>
    </source>
</reference>
<evidence type="ECO:0000313" key="8">
    <source>
        <dbReference type="Proteomes" id="UP000664495"/>
    </source>
</evidence>
<dbReference type="PANTHER" id="PTHR43761">
    <property type="entry name" value="D-ISOMER SPECIFIC 2-HYDROXYACID DEHYDROGENASE FAMILY PROTEIN (AFU_ORTHOLOGUE AFUA_1G13630)"/>
    <property type="match status" value="1"/>
</dbReference>
<evidence type="ECO:0000313" key="7">
    <source>
        <dbReference type="EMBL" id="MBO0454750.1"/>
    </source>
</evidence>
<dbReference type="Proteomes" id="UP000664495">
    <property type="component" value="Unassembled WGS sequence"/>
</dbReference>
<dbReference type="EMBL" id="JAFLVR010000072">
    <property type="protein sequence ID" value="MBO0454750.1"/>
    <property type="molecule type" value="Genomic_DNA"/>
</dbReference>
<evidence type="ECO:0000256" key="3">
    <source>
        <dbReference type="ARBA" id="ARBA00023027"/>
    </source>
</evidence>